<dbReference type="EMBL" id="HBUF01537267">
    <property type="protein sequence ID" value="CAG6753726.1"/>
    <property type="molecule type" value="Transcribed_RNA"/>
</dbReference>
<proteinExistence type="predicted"/>
<feature type="transmembrane region" description="Helical" evidence="1">
    <location>
        <begin position="36"/>
        <end position="54"/>
    </location>
</feature>
<protein>
    <submittedName>
        <fullName evidence="2">Uncharacterized protein</fullName>
    </submittedName>
</protein>
<keyword evidence="1" id="KW-0472">Membrane</keyword>
<organism evidence="2">
    <name type="scientific">Cacopsylla melanoneura</name>
    <dbReference type="NCBI Taxonomy" id="428564"/>
    <lineage>
        <taxon>Eukaryota</taxon>
        <taxon>Metazoa</taxon>
        <taxon>Ecdysozoa</taxon>
        <taxon>Arthropoda</taxon>
        <taxon>Hexapoda</taxon>
        <taxon>Insecta</taxon>
        <taxon>Pterygota</taxon>
        <taxon>Neoptera</taxon>
        <taxon>Paraneoptera</taxon>
        <taxon>Hemiptera</taxon>
        <taxon>Sternorrhyncha</taxon>
        <taxon>Psylloidea</taxon>
        <taxon>Psyllidae</taxon>
        <taxon>Psyllinae</taxon>
        <taxon>Cacopsylla</taxon>
    </lineage>
</organism>
<dbReference type="AlphaFoldDB" id="A0A8D8ZXR0"/>
<name>A0A8D8ZXR0_9HEMI</name>
<reference evidence="2" key="1">
    <citation type="submission" date="2021-05" db="EMBL/GenBank/DDBJ databases">
        <authorList>
            <person name="Alioto T."/>
            <person name="Alioto T."/>
            <person name="Gomez Garrido J."/>
        </authorList>
    </citation>
    <scope>NUCLEOTIDE SEQUENCE</scope>
</reference>
<keyword evidence="1" id="KW-0812">Transmembrane</keyword>
<keyword evidence="1" id="KW-1133">Transmembrane helix</keyword>
<evidence type="ECO:0000256" key="1">
    <source>
        <dbReference type="SAM" id="Phobius"/>
    </source>
</evidence>
<accession>A0A8D8ZXR0</accession>
<feature type="transmembrane region" description="Helical" evidence="1">
    <location>
        <begin position="12"/>
        <end position="30"/>
    </location>
</feature>
<sequence length="121" mass="13812">MRDEFLHLATLKYLSFFSPPTCCFFVFPTGRYFPLLPLQILSFLSISLLLLFIYPSNLVSSLSFPFSAFWRGSNRSGNHVYIPTPRIIFIPKPSHKLQYLSCPTPTLPAPHCPTRTHSAPH</sequence>
<evidence type="ECO:0000313" key="2">
    <source>
        <dbReference type="EMBL" id="CAG6753726.1"/>
    </source>
</evidence>